<dbReference type="CDD" id="cd07043">
    <property type="entry name" value="STAS_anti-anti-sigma_factors"/>
    <property type="match status" value="1"/>
</dbReference>
<feature type="transmembrane region" description="Helical" evidence="1">
    <location>
        <begin position="45"/>
        <end position="67"/>
    </location>
</feature>
<dbReference type="AlphaFoldDB" id="A0A291B6T2"/>
<reference evidence="4" key="1">
    <citation type="submission" date="2017-04" db="EMBL/GenBank/DDBJ databases">
        <title>Genome evolution of the luminous symbionts of deep sea anglerfish.</title>
        <authorList>
            <person name="Hendry T.A."/>
        </authorList>
    </citation>
    <scope>NUCLEOTIDE SEQUENCE [LARGE SCALE GENOMIC DNA]</scope>
</reference>
<dbReference type="PANTHER" id="PTHR33495">
    <property type="entry name" value="ANTI-SIGMA FACTOR ANTAGONIST TM_1081-RELATED-RELATED"/>
    <property type="match status" value="1"/>
</dbReference>
<accession>A0A291B6T2</accession>
<protein>
    <submittedName>
        <fullName evidence="3">Anti anti-sigma regulatory factor SypA</fullName>
    </submittedName>
</protein>
<dbReference type="SUPFAM" id="SSF52091">
    <property type="entry name" value="SpoIIaa-like"/>
    <property type="match status" value="1"/>
</dbReference>
<keyword evidence="1" id="KW-1133">Transmembrane helix</keyword>
<dbReference type="EMBL" id="CP020660">
    <property type="protein sequence ID" value="ATF08724.1"/>
    <property type="molecule type" value="Genomic_DNA"/>
</dbReference>
<gene>
    <name evidence="3" type="ORF">BTN50_0183</name>
</gene>
<keyword evidence="4" id="KW-1185">Reference proteome</keyword>
<dbReference type="InterPro" id="IPR036513">
    <property type="entry name" value="STAS_dom_sf"/>
</dbReference>
<keyword evidence="1" id="KW-0812">Transmembrane</keyword>
<keyword evidence="1" id="KW-0472">Membrane</keyword>
<dbReference type="RefSeq" id="WP_096618663.1">
    <property type="nucleotide sequence ID" value="NZ_CP020660.1"/>
</dbReference>
<dbReference type="PROSITE" id="PS50801">
    <property type="entry name" value="STAS"/>
    <property type="match status" value="1"/>
</dbReference>
<evidence type="ECO:0000313" key="4">
    <source>
        <dbReference type="Proteomes" id="UP000218160"/>
    </source>
</evidence>
<proteinExistence type="predicted"/>
<evidence type="ECO:0000313" key="3">
    <source>
        <dbReference type="EMBL" id="ATF08724.1"/>
    </source>
</evidence>
<dbReference type="OrthoDB" id="9796076at2"/>
<evidence type="ECO:0000256" key="1">
    <source>
        <dbReference type="SAM" id="Phobius"/>
    </source>
</evidence>
<organism evidence="3 4">
    <name type="scientific">Candidatus Enterovibrio altilux</name>
    <dbReference type="NCBI Taxonomy" id="1927128"/>
    <lineage>
        <taxon>Bacteria</taxon>
        <taxon>Pseudomonadati</taxon>
        <taxon>Pseudomonadota</taxon>
        <taxon>Gammaproteobacteria</taxon>
        <taxon>Vibrionales</taxon>
        <taxon>Vibrionaceae</taxon>
        <taxon>Enterovibrio</taxon>
    </lineage>
</organism>
<dbReference type="Pfam" id="PF01740">
    <property type="entry name" value="STAS"/>
    <property type="match status" value="1"/>
</dbReference>
<dbReference type="GO" id="GO:0043856">
    <property type="term" value="F:anti-sigma factor antagonist activity"/>
    <property type="evidence" value="ECO:0007669"/>
    <property type="project" value="TreeGrafter"/>
</dbReference>
<dbReference type="Gene3D" id="3.30.750.24">
    <property type="entry name" value="STAS domain"/>
    <property type="match status" value="1"/>
</dbReference>
<feature type="domain" description="STAS" evidence="2">
    <location>
        <begin position="2"/>
        <end position="108"/>
    </location>
</feature>
<name>A0A291B6T2_9GAMM</name>
<dbReference type="InterPro" id="IPR002645">
    <property type="entry name" value="STAS_dom"/>
</dbReference>
<evidence type="ECO:0000259" key="2">
    <source>
        <dbReference type="PROSITE" id="PS50801"/>
    </source>
</evidence>
<dbReference type="KEGG" id="elux:BTN50_0183"/>
<dbReference type="Proteomes" id="UP000218160">
    <property type="component" value="Chromosome 1"/>
</dbReference>
<dbReference type="PANTHER" id="PTHR33495:SF2">
    <property type="entry name" value="ANTI-SIGMA FACTOR ANTAGONIST TM_1081-RELATED"/>
    <property type="match status" value="1"/>
</dbReference>
<sequence length="108" mass="11994">MQIEHILQSNNSLMLIIYGDMDAQGCSDMQPELDDVVATDELTDIILNLGYVDFLDSSGIGAIVFLFKRLKTKGRTLSLIQVHGQPMEIIQLLRINSAISVEMSSPVR</sequence>